<evidence type="ECO:0000259" key="1">
    <source>
        <dbReference type="Pfam" id="PF00561"/>
    </source>
</evidence>
<dbReference type="InterPro" id="IPR000073">
    <property type="entry name" value="AB_hydrolase_1"/>
</dbReference>
<reference evidence="2" key="1">
    <citation type="submission" date="2018-05" db="EMBL/GenBank/DDBJ databases">
        <authorList>
            <person name="Lanie J.A."/>
            <person name="Ng W.-L."/>
            <person name="Kazmierczak K.M."/>
            <person name="Andrzejewski T.M."/>
            <person name="Davidsen T.M."/>
            <person name="Wayne K.J."/>
            <person name="Tettelin H."/>
            <person name="Glass J.I."/>
            <person name="Rusch D."/>
            <person name="Podicherti R."/>
            <person name="Tsui H.-C.T."/>
            <person name="Winkler M.E."/>
        </authorList>
    </citation>
    <scope>NUCLEOTIDE SEQUENCE</scope>
</reference>
<accession>A0A382E7P2</accession>
<evidence type="ECO:0000313" key="2">
    <source>
        <dbReference type="EMBL" id="SVB46409.1"/>
    </source>
</evidence>
<feature type="non-terminal residue" evidence="2">
    <location>
        <position position="188"/>
    </location>
</feature>
<dbReference type="SUPFAM" id="SSF53474">
    <property type="entry name" value="alpha/beta-Hydrolases"/>
    <property type="match status" value="1"/>
</dbReference>
<name>A0A382E7P2_9ZZZZ</name>
<dbReference type="Pfam" id="PF00561">
    <property type="entry name" value="Abhydrolase_1"/>
    <property type="match status" value="1"/>
</dbReference>
<dbReference type="PANTHER" id="PTHR43433">
    <property type="entry name" value="HYDROLASE, ALPHA/BETA FOLD FAMILY PROTEIN"/>
    <property type="match status" value="1"/>
</dbReference>
<gene>
    <name evidence="2" type="ORF">METZ01_LOCUS199263</name>
</gene>
<proteinExistence type="predicted"/>
<dbReference type="PANTHER" id="PTHR43433:SF10">
    <property type="entry name" value="AB HYDROLASE-1 DOMAIN-CONTAINING PROTEIN"/>
    <property type="match status" value="1"/>
</dbReference>
<dbReference type="Gene3D" id="3.40.50.1820">
    <property type="entry name" value="alpha/beta hydrolase"/>
    <property type="match status" value="1"/>
</dbReference>
<organism evidence="2">
    <name type="scientific">marine metagenome</name>
    <dbReference type="NCBI Taxonomy" id="408172"/>
    <lineage>
        <taxon>unclassified sequences</taxon>
        <taxon>metagenomes</taxon>
        <taxon>ecological metagenomes</taxon>
    </lineage>
</organism>
<sequence length="188" mass="20543">MPTPELFETVELSDGRSLSFASFGDPAGKPVFYFHGFPGSRFEPQSNHEAYLKAGIRLLALDRPGIGQSTRKNKRKLSDWPDDVVEVAKILNLEKFSVLGVSGGGPYALACARAIPGYLDKVTVACGLGPMDAPNATSGMMLSNRILFSYGRFFPPLLRLSIFLMVRQLSSKPVKGFEKFVEGLPEPD</sequence>
<dbReference type="InterPro" id="IPR050471">
    <property type="entry name" value="AB_hydrolase"/>
</dbReference>
<dbReference type="AlphaFoldDB" id="A0A382E7P2"/>
<dbReference type="EMBL" id="UINC01043008">
    <property type="protein sequence ID" value="SVB46409.1"/>
    <property type="molecule type" value="Genomic_DNA"/>
</dbReference>
<protein>
    <recommendedName>
        <fullName evidence="1">AB hydrolase-1 domain-containing protein</fullName>
    </recommendedName>
</protein>
<dbReference type="InterPro" id="IPR029058">
    <property type="entry name" value="AB_hydrolase_fold"/>
</dbReference>
<feature type="domain" description="AB hydrolase-1" evidence="1">
    <location>
        <begin position="29"/>
        <end position="140"/>
    </location>
</feature>